<organism evidence="2 3">
    <name type="scientific">Erythrobacter litoralis (strain HTCC2594)</name>
    <dbReference type="NCBI Taxonomy" id="314225"/>
    <lineage>
        <taxon>Bacteria</taxon>
        <taxon>Pseudomonadati</taxon>
        <taxon>Pseudomonadota</taxon>
        <taxon>Alphaproteobacteria</taxon>
        <taxon>Sphingomonadales</taxon>
        <taxon>Erythrobacteraceae</taxon>
        <taxon>Erythrobacter/Porphyrobacter group</taxon>
        <taxon>Erythrobacter</taxon>
    </lineage>
</organism>
<sequence>MKIVYLHQYFVTPEQPGGTRSFEMARRLVEAGHSVDMITSDQTSSGGGDGWRVSEESGITVHWKRQPYDNTMGFFARLKAFVGFAIASSKRAASIRDADVIFATSTPLTIAIPAIYASWRTGTPYVFEVRDVWPAVPIALGALKNPVLRWLARKLEHTAYHRAAHVVALAPGMGDEVASTGYPRDRITIIPNGCDNHIFGAATDGSALDDYRQWLGSHPLVLFAGTLGKANDVGYLADVAKAMLARDPDIRFAIIGAGAERDVIKARAVELGVLDVNFKMIDAVPKRVLASWIQRATLCIALFSGPRVLWKDAVQNKFFDALAAGKPVISNQEGWQCKIAEQHDVGALMPHDDAEAAADIILRHARDREWLDGARLRTAELAEGRFSRDNLAADLERTLRKVVEA</sequence>
<dbReference type="eggNOG" id="COG0438">
    <property type="taxonomic scope" value="Bacteria"/>
</dbReference>
<feature type="domain" description="Glycosyltransferase subfamily 4-like N-terminal" evidence="1">
    <location>
        <begin position="19"/>
        <end position="193"/>
    </location>
</feature>
<proteinExistence type="predicted"/>
<keyword evidence="3" id="KW-1185">Reference proteome</keyword>
<dbReference type="Pfam" id="PF13579">
    <property type="entry name" value="Glyco_trans_4_4"/>
    <property type="match status" value="1"/>
</dbReference>
<evidence type="ECO:0000313" key="2">
    <source>
        <dbReference type="EMBL" id="ABC64764.1"/>
    </source>
</evidence>
<name>Q2N6C7_ERYLH</name>
<dbReference type="PANTHER" id="PTHR12526:SF638">
    <property type="entry name" value="SPORE COAT PROTEIN SA"/>
    <property type="match status" value="1"/>
</dbReference>
<evidence type="ECO:0000313" key="3">
    <source>
        <dbReference type="Proteomes" id="UP000008808"/>
    </source>
</evidence>
<dbReference type="HOGENOM" id="CLU_009583_11_2_5"/>
<dbReference type="OrthoDB" id="9790710at2"/>
<protein>
    <submittedName>
        <fullName evidence="2">Putative glycosyltransferase</fullName>
    </submittedName>
</protein>
<dbReference type="RefSeq" id="WP_011415586.1">
    <property type="nucleotide sequence ID" value="NC_007722.1"/>
</dbReference>
<dbReference type="CDD" id="cd03794">
    <property type="entry name" value="GT4_WbuB-like"/>
    <property type="match status" value="1"/>
</dbReference>
<keyword evidence="2" id="KW-0808">Transferase</keyword>
<evidence type="ECO:0000259" key="1">
    <source>
        <dbReference type="Pfam" id="PF13579"/>
    </source>
</evidence>
<dbReference type="KEGG" id="eli:ELI_13360"/>
<dbReference type="STRING" id="314225.ELI_13360"/>
<dbReference type="SUPFAM" id="SSF53756">
    <property type="entry name" value="UDP-Glycosyltransferase/glycogen phosphorylase"/>
    <property type="match status" value="1"/>
</dbReference>
<reference evidence="3" key="1">
    <citation type="journal article" date="2009" name="J. Bacteriol.">
        <title>Complete genome sequence of Erythrobacter litoralis HTCC2594.</title>
        <authorList>
            <person name="Oh H.M."/>
            <person name="Giovannoni S.J."/>
            <person name="Ferriera S."/>
            <person name="Johnson J."/>
            <person name="Cho J.C."/>
        </authorList>
    </citation>
    <scope>NUCLEOTIDE SEQUENCE [LARGE SCALE GENOMIC DNA]</scope>
    <source>
        <strain evidence="3">HTCC2594</strain>
    </source>
</reference>
<dbReference type="Proteomes" id="UP000008808">
    <property type="component" value="Chromosome"/>
</dbReference>
<dbReference type="CAZy" id="GT4">
    <property type="family name" value="Glycosyltransferase Family 4"/>
</dbReference>
<dbReference type="PANTHER" id="PTHR12526">
    <property type="entry name" value="GLYCOSYLTRANSFERASE"/>
    <property type="match status" value="1"/>
</dbReference>
<dbReference type="AlphaFoldDB" id="Q2N6C7"/>
<accession>Q2N6C7</accession>
<dbReference type="InterPro" id="IPR028098">
    <property type="entry name" value="Glyco_trans_4-like_N"/>
</dbReference>
<dbReference type="EMBL" id="CP000157">
    <property type="protein sequence ID" value="ABC64764.1"/>
    <property type="molecule type" value="Genomic_DNA"/>
</dbReference>
<dbReference type="Pfam" id="PF13692">
    <property type="entry name" value="Glyco_trans_1_4"/>
    <property type="match status" value="1"/>
</dbReference>
<dbReference type="Gene3D" id="3.40.50.2000">
    <property type="entry name" value="Glycogen Phosphorylase B"/>
    <property type="match status" value="2"/>
</dbReference>
<gene>
    <name evidence="2" type="ordered locus">ELI_13360</name>
</gene>
<dbReference type="GO" id="GO:0016757">
    <property type="term" value="F:glycosyltransferase activity"/>
    <property type="evidence" value="ECO:0007669"/>
    <property type="project" value="UniProtKB-ARBA"/>
</dbReference>